<keyword evidence="5" id="KW-0472">Membrane</keyword>
<dbReference type="HAMAP" id="MF_02071">
    <property type="entry name" value="RlpA"/>
    <property type="match status" value="1"/>
</dbReference>
<dbReference type="CDD" id="cd22268">
    <property type="entry name" value="DPBB_RlpA-like"/>
    <property type="match status" value="1"/>
</dbReference>
<dbReference type="Pfam" id="PF03330">
    <property type="entry name" value="DPBB_1"/>
    <property type="match status" value="1"/>
</dbReference>
<keyword evidence="5" id="KW-0812">Transmembrane</keyword>
<dbReference type="GO" id="GO:0071555">
    <property type="term" value="P:cell wall organization"/>
    <property type="evidence" value="ECO:0007669"/>
    <property type="project" value="UniProtKB-KW"/>
</dbReference>
<sequence>MIKRGILLIIMMISTFGIYSFTKFNANDAKTSFASFYHDKFNGRKTASGEIFNNRKLTAAHRTLPFGTLVEVTNLRTGKSVEVRINDRGPFHSSRSLDLSKAAFDSIGNTARGTMPVEYEIISYDL</sequence>
<evidence type="ECO:0000256" key="4">
    <source>
        <dbReference type="RuleBase" id="RU003495"/>
    </source>
</evidence>
<comment type="function">
    <text evidence="3">Lytic transglycosylase with a strong preference for naked glycan strands that lack stem peptides.</text>
</comment>
<comment type="similarity">
    <text evidence="3 4">Belongs to the RlpA family.</text>
</comment>
<dbReference type="GO" id="GO:0008932">
    <property type="term" value="F:lytic endotransglycosylase activity"/>
    <property type="evidence" value="ECO:0007669"/>
    <property type="project" value="UniProtKB-UniRule"/>
</dbReference>
<name>A0A1I3NLE6_9FLAO</name>
<dbReference type="EMBL" id="FORQ01000004">
    <property type="protein sequence ID" value="SFJ10019.1"/>
    <property type="molecule type" value="Genomic_DNA"/>
</dbReference>
<dbReference type="SUPFAM" id="SSF50685">
    <property type="entry name" value="Barwin-like endoglucanases"/>
    <property type="match status" value="1"/>
</dbReference>
<dbReference type="EC" id="4.2.2.-" evidence="3"/>
<feature type="transmembrane region" description="Helical" evidence="5">
    <location>
        <begin position="6"/>
        <end position="22"/>
    </location>
</feature>
<evidence type="ECO:0000313" key="7">
    <source>
        <dbReference type="EMBL" id="SFJ10019.1"/>
    </source>
</evidence>
<keyword evidence="7" id="KW-0449">Lipoprotein</keyword>
<keyword evidence="8" id="KW-1185">Reference proteome</keyword>
<gene>
    <name evidence="3" type="primary">rlpA</name>
    <name evidence="7" type="ORF">SAMN05421638_2155</name>
</gene>
<protein>
    <recommendedName>
        <fullName evidence="3">Probable endolytic peptidoglycan transglycosylase RlpA</fullName>
        <ecNumber evidence="3">4.2.2.-</ecNumber>
    </recommendedName>
</protein>
<organism evidence="7 8">
    <name type="scientific">Kaistella treverensis</name>
    <dbReference type="NCBI Taxonomy" id="631455"/>
    <lineage>
        <taxon>Bacteria</taxon>
        <taxon>Pseudomonadati</taxon>
        <taxon>Bacteroidota</taxon>
        <taxon>Flavobacteriia</taxon>
        <taxon>Flavobacteriales</taxon>
        <taxon>Weeksellaceae</taxon>
        <taxon>Chryseobacterium group</taxon>
        <taxon>Kaistella</taxon>
    </lineage>
</organism>
<proteinExistence type="inferred from homology"/>
<dbReference type="InterPro" id="IPR012997">
    <property type="entry name" value="RplA"/>
</dbReference>
<dbReference type="AlphaFoldDB" id="A0A1I3NLE6"/>
<dbReference type="InterPro" id="IPR009009">
    <property type="entry name" value="RlpA-like_DPBB"/>
</dbReference>
<evidence type="ECO:0000256" key="2">
    <source>
        <dbReference type="ARBA" id="ARBA00023316"/>
    </source>
</evidence>
<dbReference type="Proteomes" id="UP000242560">
    <property type="component" value="Unassembled WGS sequence"/>
</dbReference>
<dbReference type="GO" id="GO:0000270">
    <property type="term" value="P:peptidoglycan metabolic process"/>
    <property type="evidence" value="ECO:0007669"/>
    <property type="project" value="UniProtKB-UniRule"/>
</dbReference>
<dbReference type="InterPro" id="IPR034718">
    <property type="entry name" value="RlpA"/>
</dbReference>
<evidence type="ECO:0000256" key="1">
    <source>
        <dbReference type="ARBA" id="ARBA00023239"/>
    </source>
</evidence>
<keyword evidence="2 3" id="KW-0961">Cell wall biogenesis/degradation</keyword>
<dbReference type="RefSeq" id="WP_039343294.1">
    <property type="nucleotide sequence ID" value="NZ_FORQ01000004.1"/>
</dbReference>
<feature type="domain" description="RlpA-like protein double-psi beta-barrel" evidence="6">
    <location>
        <begin position="34"/>
        <end position="119"/>
    </location>
</feature>
<dbReference type="PANTHER" id="PTHR34183">
    <property type="entry name" value="ENDOLYTIC PEPTIDOGLYCAN TRANSGLYCOSYLASE RLPA"/>
    <property type="match status" value="1"/>
</dbReference>
<dbReference type="PANTHER" id="PTHR34183:SF8">
    <property type="entry name" value="ENDOLYTIC PEPTIDOGLYCAN TRANSGLYCOSYLASE RLPA-RELATED"/>
    <property type="match status" value="1"/>
</dbReference>
<evidence type="ECO:0000259" key="6">
    <source>
        <dbReference type="Pfam" id="PF03330"/>
    </source>
</evidence>
<evidence type="ECO:0000256" key="5">
    <source>
        <dbReference type="SAM" id="Phobius"/>
    </source>
</evidence>
<dbReference type="NCBIfam" id="TIGR00413">
    <property type="entry name" value="rlpA"/>
    <property type="match status" value="1"/>
</dbReference>
<evidence type="ECO:0000256" key="3">
    <source>
        <dbReference type="HAMAP-Rule" id="MF_02071"/>
    </source>
</evidence>
<accession>A0A1I3NLE6</accession>
<reference evidence="8" key="1">
    <citation type="submission" date="2016-10" db="EMBL/GenBank/DDBJ databases">
        <authorList>
            <person name="Varghese N."/>
            <person name="Submissions S."/>
        </authorList>
    </citation>
    <scope>NUCLEOTIDE SEQUENCE [LARGE SCALE GENOMIC DNA]</scope>
    <source>
        <strain evidence="8">DSM 22251</strain>
    </source>
</reference>
<keyword evidence="1 3" id="KW-0456">Lyase</keyword>
<dbReference type="InterPro" id="IPR036908">
    <property type="entry name" value="RlpA-like_sf"/>
</dbReference>
<keyword evidence="5" id="KW-1133">Transmembrane helix</keyword>
<dbReference type="Gene3D" id="2.40.40.10">
    <property type="entry name" value="RlpA-like domain"/>
    <property type="match status" value="1"/>
</dbReference>
<evidence type="ECO:0000313" key="8">
    <source>
        <dbReference type="Proteomes" id="UP000242560"/>
    </source>
</evidence>